<sequence length="978" mass="106013">MLNLLPLRFTATDQDKNTAFREVAAEARTKAYEAPAHSSIPFDALLEKLDIPRSATHSPLFQVWMDYRPFNVDTKDIDAARMLGRGPELRSAWPETVSHRISDIAARKPESEAVKDGNGNSLTYGLLAQRIQSISGSLVRAGVQQGSTVAVFQQPSVDWVCSLLAIWHAGGTYVPMDLRSSLPRLALVAKAAKPAAILYHAQSEGQVGDLLSSAALINISSLPAATTTTTTTESHARADTPAAVLFTSGSTGRPKGVVLTHSAFKNTIEGLTTQYKVGAERVLQQSAFTFDFSLDQILCGLVNGGSVYVVTKECRGDPMAIAKVIESEKITYTRATPSEYASWIGYGAADLMGASEWRFAWGGGELMPRSLRQSIEGLGLEGLKLYNSYGPAESITCTKTEIPYGPEFDEDDIPFIGNAYAPPALASSEGRTVYRTGDVGRLRDDGALLFHGRIAGDTQVKIRGMRVELEDVENTILKAAEGALHGAVVSVRGELLVAHVQFAPGQYTEGEQNAFLRSLRFIFALPVWMIPAIFVALAQIPVNPHGKADRAVVQALEIQQAKGGRTAEDLAETERTLVELWKEVIPDHVAGALEASDSTSFFELGGNSLLLVTLQIMINMRFNAKLSLTDLFGAVTLGAMAAKIETSEPADNIDWDLETALDRNLAEIGDTGSDIPVRTSGRKRVLVTGSTGFLGRRLVQRLAESNDVDEIHCVAVRPKQRPSGQVISDKVKAYTGDLAAPRLGLTEESFQSLSTAVDMIIHVGTSRSLLDAYQFLRGANLESTKTLVQLAAARRIPFHFISSGSVAAMTDSVPPTGGSQGYMACKRASEKYLTKAAAQLELPLAIHRVTVPPQGAAGETEEILDHFRGLSSQMQTAPASGDWQVKLDVVRVDDLARRMADTFTSELLGNGEVRHIDHQSGVSLDMEKVIRQITEGREAQHRTIPAVQWIAQARSRGLQWQITSMDHVPFGDGWHMIM</sequence>
<dbReference type="AlphaFoldDB" id="A0AAI8VYF5"/>
<evidence type="ECO:0000256" key="1">
    <source>
        <dbReference type="ARBA" id="ARBA00022450"/>
    </source>
</evidence>
<dbReference type="SUPFAM" id="SSF56801">
    <property type="entry name" value="Acetyl-CoA synthetase-like"/>
    <property type="match status" value="1"/>
</dbReference>
<name>A0AAI8VYF5_9PEZI</name>
<dbReference type="Gene3D" id="3.30.559.30">
    <property type="entry name" value="Nonribosomal peptide synthetase, condensation domain"/>
    <property type="match status" value="1"/>
</dbReference>
<dbReference type="PROSITE" id="PS00455">
    <property type="entry name" value="AMP_BINDING"/>
    <property type="match status" value="1"/>
</dbReference>
<protein>
    <submittedName>
        <fullName evidence="4">Uu.00g014910.m01.CDS01</fullName>
    </submittedName>
</protein>
<dbReference type="InterPro" id="IPR000873">
    <property type="entry name" value="AMP-dep_synth/lig_dom"/>
</dbReference>
<dbReference type="SUPFAM" id="SSF52777">
    <property type="entry name" value="CoA-dependent acyltransferases"/>
    <property type="match status" value="1"/>
</dbReference>
<reference evidence="4" key="1">
    <citation type="submission" date="2023-10" db="EMBL/GenBank/DDBJ databases">
        <authorList>
            <person name="Hackl T."/>
        </authorList>
    </citation>
    <scope>NUCLEOTIDE SEQUENCE</scope>
</reference>
<dbReference type="SUPFAM" id="SSF47336">
    <property type="entry name" value="ACP-like"/>
    <property type="match status" value="1"/>
</dbReference>
<dbReference type="Gene3D" id="3.40.50.720">
    <property type="entry name" value="NAD(P)-binding Rossmann-like Domain"/>
    <property type="match status" value="1"/>
</dbReference>
<dbReference type="InterPro" id="IPR020806">
    <property type="entry name" value="PKS_PP-bd"/>
</dbReference>
<dbReference type="PANTHER" id="PTHR44845:SF6">
    <property type="entry name" value="BETA-ALANINE-ACTIVATING ENZYME"/>
    <property type="match status" value="1"/>
</dbReference>
<keyword evidence="5" id="KW-1185">Reference proteome</keyword>
<feature type="domain" description="Carrier" evidence="3">
    <location>
        <begin position="568"/>
        <end position="648"/>
    </location>
</feature>
<evidence type="ECO:0000256" key="2">
    <source>
        <dbReference type="ARBA" id="ARBA00022553"/>
    </source>
</evidence>
<accession>A0AAI8VYF5</accession>
<keyword evidence="2" id="KW-0597">Phosphoprotein</keyword>
<gene>
    <name evidence="4" type="ORF">KHLLAP_LOCUS13840</name>
</gene>
<dbReference type="GO" id="GO:0031177">
    <property type="term" value="F:phosphopantetheine binding"/>
    <property type="evidence" value="ECO:0007669"/>
    <property type="project" value="InterPro"/>
</dbReference>
<dbReference type="PROSITE" id="PS50075">
    <property type="entry name" value="CARRIER"/>
    <property type="match status" value="1"/>
</dbReference>
<keyword evidence="1" id="KW-0596">Phosphopantetheine</keyword>
<dbReference type="InterPro" id="IPR036736">
    <property type="entry name" value="ACP-like_sf"/>
</dbReference>
<dbReference type="Gene3D" id="1.10.1200.10">
    <property type="entry name" value="ACP-like"/>
    <property type="match status" value="1"/>
</dbReference>
<dbReference type="InterPro" id="IPR042099">
    <property type="entry name" value="ANL_N_sf"/>
</dbReference>
<dbReference type="SUPFAM" id="SSF51735">
    <property type="entry name" value="NAD(P)-binding Rossmann-fold domains"/>
    <property type="match status" value="1"/>
</dbReference>
<dbReference type="Proteomes" id="UP001295740">
    <property type="component" value="Unassembled WGS sequence"/>
</dbReference>
<dbReference type="InterPro" id="IPR036291">
    <property type="entry name" value="NAD(P)-bd_dom_sf"/>
</dbReference>
<evidence type="ECO:0000313" key="5">
    <source>
        <dbReference type="Proteomes" id="UP001295740"/>
    </source>
</evidence>
<comment type="caution">
    <text evidence="4">The sequence shown here is derived from an EMBL/GenBank/DDBJ whole genome shotgun (WGS) entry which is preliminary data.</text>
</comment>
<proteinExistence type="predicted"/>
<evidence type="ECO:0000313" key="4">
    <source>
        <dbReference type="EMBL" id="CAJ2513372.1"/>
    </source>
</evidence>
<dbReference type="Pfam" id="PF07993">
    <property type="entry name" value="NAD_binding_4"/>
    <property type="match status" value="1"/>
</dbReference>
<dbReference type="PANTHER" id="PTHR44845">
    <property type="entry name" value="CARRIER DOMAIN-CONTAINING PROTEIN"/>
    <property type="match status" value="1"/>
</dbReference>
<dbReference type="InterPro" id="IPR013120">
    <property type="entry name" value="FAR_NAD-bd"/>
</dbReference>
<dbReference type="SMART" id="SM00823">
    <property type="entry name" value="PKS_PP"/>
    <property type="match status" value="1"/>
</dbReference>
<dbReference type="EMBL" id="CAUWAG010000020">
    <property type="protein sequence ID" value="CAJ2513372.1"/>
    <property type="molecule type" value="Genomic_DNA"/>
</dbReference>
<dbReference type="Pfam" id="PF00501">
    <property type="entry name" value="AMP-binding"/>
    <property type="match status" value="1"/>
</dbReference>
<dbReference type="InterPro" id="IPR020845">
    <property type="entry name" value="AMP-binding_CS"/>
</dbReference>
<organism evidence="4 5">
    <name type="scientific">Anthostomella pinea</name>
    <dbReference type="NCBI Taxonomy" id="933095"/>
    <lineage>
        <taxon>Eukaryota</taxon>
        <taxon>Fungi</taxon>
        <taxon>Dikarya</taxon>
        <taxon>Ascomycota</taxon>
        <taxon>Pezizomycotina</taxon>
        <taxon>Sordariomycetes</taxon>
        <taxon>Xylariomycetidae</taxon>
        <taxon>Xylariales</taxon>
        <taxon>Xylariaceae</taxon>
        <taxon>Anthostomella</taxon>
    </lineage>
</organism>
<dbReference type="InterPro" id="IPR009081">
    <property type="entry name" value="PP-bd_ACP"/>
</dbReference>
<dbReference type="Pfam" id="PF00550">
    <property type="entry name" value="PP-binding"/>
    <property type="match status" value="1"/>
</dbReference>
<dbReference type="Gene3D" id="3.30.300.30">
    <property type="match status" value="1"/>
</dbReference>
<evidence type="ECO:0000259" key="3">
    <source>
        <dbReference type="PROSITE" id="PS50075"/>
    </source>
</evidence>
<dbReference type="Gene3D" id="3.40.50.12780">
    <property type="entry name" value="N-terminal domain of ligase-like"/>
    <property type="match status" value="1"/>
</dbReference>
<dbReference type="InterPro" id="IPR045851">
    <property type="entry name" value="AMP-bd_C_sf"/>
</dbReference>